<evidence type="ECO:0000313" key="3">
    <source>
        <dbReference type="WBParaSite" id="PTRK_0000291900.1"/>
    </source>
</evidence>
<evidence type="ECO:0000313" key="2">
    <source>
        <dbReference type="Proteomes" id="UP000038045"/>
    </source>
</evidence>
<sequence>MIDKKIKIRGVIFLFCAVGGLLAIWSMLATLSYGFNKKYSTTSIALTSVIVVSSILNCFIAIFQVREEYKSIVHGLLGLSILITVCNIIHAFVIPIRESNYLVLALSLAASIDGIICILSAGVLRYYFGIPIPTDKWYCRNSWP</sequence>
<keyword evidence="1" id="KW-0472">Membrane</keyword>
<dbReference type="AlphaFoldDB" id="A0A0N4Z6W3"/>
<dbReference type="WBParaSite" id="PTRK_0000291900.1">
    <property type="protein sequence ID" value="PTRK_0000291900.1"/>
    <property type="gene ID" value="PTRK_0000291900"/>
</dbReference>
<accession>A0A0N4Z6W3</accession>
<keyword evidence="2" id="KW-1185">Reference proteome</keyword>
<proteinExistence type="predicted"/>
<feature type="transmembrane region" description="Helical" evidence="1">
    <location>
        <begin position="12"/>
        <end position="35"/>
    </location>
</feature>
<protein>
    <submittedName>
        <fullName evidence="3">MARVEL domain-containing protein</fullName>
    </submittedName>
</protein>
<evidence type="ECO:0000256" key="1">
    <source>
        <dbReference type="SAM" id="Phobius"/>
    </source>
</evidence>
<keyword evidence="1" id="KW-1133">Transmembrane helix</keyword>
<feature type="transmembrane region" description="Helical" evidence="1">
    <location>
        <begin position="102"/>
        <end position="128"/>
    </location>
</feature>
<feature type="transmembrane region" description="Helical" evidence="1">
    <location>
        <begin position="75"/>
        <end position="96"/>
    </location>
</feature>
<dbReference type="Proteomes" id="UP000038045">
    <property type="component" value="Unplaced"/>
</dbReference>
<reference evidence="3" key="1">
    <citation type="submission" date="2017-02" db="UniProtKB">
        <authorList>
            <consortium name="WormBaseParasite"/>
        </authorList>
    </citation>
    <scope>IDENTIFICATION</scope>
</reference>
<keyword evidence="1" id="KW-0812">Transmembrane</keyword>
<organism evidence="2 3">
    <name type="scientific">Parastrongyloides trichosuri</name>
    <name type="common">Possum-specific nematode worm</name>
    <dbReference type="NCBI Taxonomy" id="131310"/>
    <lineage>
        <taxon>Eukaryota</taxon>
        <taxon>Metazoa</taxon>
        <taxon>Ecdysozoa</taxon>
        <taxon>Nematoda</taxon>
        <taxon>Chromadorea</taxon>
        <taxon>Rhabditida</taxon>
        <taxon>Tylenchina</taxon>
        <taxon>Panagrolaimomorpha</taxon>
        <taxon>Strongyloidoidea</taxon>
        <taxon>Strongyloididae</taxon>
        <taxon>Parastrongyloides</taxon>
    </lineage>
</organism>
<feature type="transmembrane region" description="Helical" evidence="1">
    <location>
        <begin position="41"/>
        <end position="63"/>
    </location>
</feature>
<name>A0A0N4Z6W3_PARTI</name>